<dbReference type="InterPro" id="IPR025481">
    <property type="entry name" value="Cell_Morphogen_C"/>
</dbReference>
<feature type="region of interest" description="Disordered" evidence="1">
    <location>
        <begin position="2923"/>
        <end position="2950"/>
    </location>
</feature>
<dbReference type="CDD" id="cd04519">
    <property type="entry name" value="RasGAP"/>
    <property type="match status" value="1"/>
</dbReference>
<evidence type="ECO:0000259" key="2">
    <source>
        <dbReference type="PROSITE" id="PS50018"/>
    </source>
</evidence>
<dbReference type="Pfam" id="PF00616">
    <property type="entry name" value="RasGAP"/>
    <property type="match status" value="1"/>
</dbReference>
<feature type="domain" description="Ras-GAP" evidence="2">
    <location>
        <begin position="272"/>
        <end position="454"/>
    </location>
</feature>
<organism evidence="3">
    <name type="scientific">Amorphochlora amoebiformis</name>
    <dbReference type="NCBI Taxonomy" id="1561963"/>
    <lineage>
        <taxon>Eukaryota</taxon>
        <taxon>Sar</taxon>
        <taxon>Rhizaria</taxon>
        <taxon>Cercozoa</taxon>
        <taxon>Chlorarachniophyceae</taxon>
        <taxon>Amorphochlora</taxon>
    </lineage>
</organism>
<dbReference type="Pfam" id="PF14225">
    <property type="entry name" value="MOR2-PAG1_C"/>
    <property type="match status" value="1"/>
</dbReference>
<dbReference type="EMBL" id="HBEM01027499">
    <property type="protein sequence ID" value="CAD8459770.1"/>
    <property type="molecule type" value="Transcribed_RNA"/>
</dbReference>
<protein>
    <recommendedName>
        <fullName evidence="2">Ras-GAP domain-containing protein</fullName>
    </recommendedName>
</protein>
<name>A0A7S0H4D1_9EUKA</name>
<evidence type="ECO:0000313" key="3">
    <source>
        <dbReference type="EMBL" id="CAD8459770.1"/>
    </source>
</evidence>
<dbReference type="Gene3D" id="1.10.506.10">
    <property type="entry name" value="GTPase Activation - p120gap, domain 1"/>
    <property type="match status" value="1"/>
</dbReference>
<feature type="region of interest" description="Disordered" evidence="1">
    <location>
        <begin position="1"/>
        <end position="21"/>
    </location>
</feature>
<dbReference type="PANTHER" id="PTHR12295:SF30">
    <property type="entry name" value="PROTEIN FURRY"/>
    <property type="match status" value="1"/>
</dbReference>
<evidence type="ECO:0000256" key="1">
    <source>
        <dbReference type="SAM" id="MobiDB-lite"/>
    </source>
</evidence>
<accession>A0A7S0H4D1</accession>
<dbReference type="SMART" id="SM00323">
    <property type="entry name" value="RasGAP"/>
    <property type="match status" value="1"/>
</dbReference>
<dbReference type="GO" id="GO:0005938">
    <property type="term" value="C:cell cortex"/>
    <property type="evidence" value="ECO:0007669"/>
    <property type="project" value="TreeGrafter"/>
</dbReference>
<feature type="region of interest" description="Disordered" evidence="1">
    <location>
        <begin position="1650"/>
        <end position="1690"/>
    </location>
</feature>
<reference evidence="3" key="1">
    <citation type="submission" date="2021-01" db="EMBL/GenBank/DDBJ databases">
        <authorList>
            <person name="Corre E."/>
            <person name="Pelletier E."/>
            <person name="Niang G."/>
            <person name="Scheremetjew M."/>
            <person name="Finn R."/>
            <person name="Kale V."/>
            <person name="Holt S."/>
            <person name="Cochrane G."/>
            <person name="Meng A."/>
            <person name="Brown T."/>
            <person name="Cohen L."/>
        </authorList>
    </citation>
    <scope>NUCLEOTIDE SEQUENCE</scope>
    <source>
        <strain evidence="3">CCMP2058</strain>
    </source>
</reference>
<dbReference type="SUPFAM" id="SSF48350">
    <property type="entry name" value="GTPase activation domain, GAP"/>
    <property type="match status" value="1"/>
</dbReference>
<dbReference type="PROSITE" id="PS50018">
    <property type="entry name" value="RAS_GTPASE_ACTIV_2"/>
    <property type="match status" value="1"/>
</dbReference>
<dbReference type="InterPro" id="IPR008936">
    <property type="entry name" value="Rho_GTPase_activation_prot"/>
</dbReference>
<dbReference type="InterPro" id="IPR001936">
    <property type="entry name" value="RasGAP_dom"/>
</dbReference>
<dbReference type="GO" id="GO:0030427">
    <property type="term" value="C:site of polarized growth"/>
    <property type="evidence" value="ECO:0007669"/>
    <property type="project" value="TreeGrafter"/>
</dbReference>
<dbReference type="GO" id="GO:0000902">
    <property type="term" value="P:cell morphogenesis"/>
    <property type="evidence" value="ECO:0007669"/>
    <property type="project" value="InterPro"/>
</dbReference>
<proteinExistence type="predicted"/>
<dbReference type="PANTHER" id="PTHR12295">
    <property type="entry name" value="FURRY-RELATED"/>
    <property type="match status" value="1"/>
</dbReference>
<dbReference type="InterPro" id="IPR039867">
    <property type="entry name" value="Furry/Tao3/Mor2"/>
</dbReference>
<feature type="compositionally biased region" description="Polar residues" evidence="1">
    <location>
        <begin position="1"/>
        <end position="12"/>
    </location>
</feature>
<gene>
    <name evidence="3" type="ORF">LAMO00422_LOCUS18728</name>
</gene>
<feature type="compositionally biased region" description="Basic residues" evidence="1">
    <location>
        <begin position="1660"/>
        <end position="1674"/>
    </location>
</feature>
<sequence>MDASSTNVSASENVERSSAHMVDVELTMGDNVIDVEQCGSLEGIPSTSRLEMVSEGNEIRIAVDSKFGSSALDSGTNSPRDSEMLSDLKILKSEARWSEVETDKSPLQLILMYASSSPLDEREFHIAQNYMKVKSLQKEVACKAKRVALMSEELENAKKMISQQVSKENKRDRHSSSGDTEIGCARIIALFQKIKKSLDPDPKLSQGDSLCLQHCSKMLYYLFNDGKYIAYLLQILRKHPSDNSNLITLVCSYMYEEHWSHYKDTKFVDLIEITLHSEADRCIDFPNTYLRGECPPIKLLSAYLRQADCRKVLTDTLGENFILGAVSQHDFTMNPHSVATELCIKLGKNLNSSSPEVIEVLKGRIEPLSKVCESFLGRIMRCNLPPGIRKICRVLGDVARKKCPGDPKVVDFLIGGFIFLRFFNPYILDNSNGRSKRVRDSLIMVTKVLQNISNRILYKRDKKFMHLLNPYLETKFKQVHSFFSKVTAKESPRVMLDEAMGRSPSCFVRMKTSSLSYLFDIIKRYQSDLQEGLKLKHSDPLLQSLGAMGDDSKRRRKGAETVASRVSRWRHQAEVIKWCSFWVMKGPDVNMNEQLVNNRRELARMRWSMQDGKVLLKNSDKIRSGFLGTASDLQEMKTLVLCGAPSGTVYFMWYRESKDDEKTSKVYAWSVGDFCSLGSPNINDWASMPGAVSGKVEKGEKKISRTEALKAALLPALSKLVRVAGEEEKVKTLLDTLVEEKGKEIDLSILCERIENLAMKLHLSELQADFQDLHLQAKTIRNTGGSLNDELKSISVEIYQRKLLHRDLLVERRLLEEAKVVYRSRLKSTQRSLAALEIDFRKKIGEPKGIIEAVKKTEPGHAMLHVSIEEIVGGLLTKFVSDVAKSLEGHIGFAEKRGTTKTDGIPDILFSNFNPTLDESEWQGQLARVFPRNCSFYNDTMVKISTLCDCCVDVAVGQVIRSLPHPDGAIEDIPKENEGQFSWYRFYSLVPSLRNQNGDFSKPHKELADLIIDIMATDVLLAALQHFSPDSKEGAIKSNYRLLLRRAIPKFGLSDVKCTARVKEVRNYVASRWALVLGSICPFAAADLCSLFRLAILPIHEFQKSKRTSPFSIREWLNHHKFSIAISAVKSKDQKELELKLPQGIGITKMATIEELCFFLKAIYYLRFDHTDPVCISRVEKLIETLTDLLQSPLKLTTKIKQDQQIQFHKELLKAMERMIRGLYFAKGLDINKEITSLYLYLLKNKTVRNDILHVHSKRLAATIILRSHEEFFKAHIQHLLSNHLLKGIIRANRVKSEHLAVLLHFLRGAEGERYYGMPWIKYEGREAIPVGFQRFGRLYHKLSSKYLEEIAQKIFVHKRVGNEPELTSISERIIVQMACHDPSVVQHMLLQDILEWDATKKNWGRTFQNRHLLALRCLECLVMENSGYQEFMASLSASPTAAEYTLGNLNVLFVKDRQIVEVFNTLMTRAEQAVGIMSGNTCDTGIKESKNPSTNITFDRLSELVLSVLDKTPWASSTSLFARDKSKRGLAHYVYFYALRLLPKILPSSFFQPSEENCIGDEKAADPAMFPGRLIVHEDSMFSDTASESLHTIVRESLPPMQSYILQCFIKMLHDKKMTSPSCICSILREMESLISEWRSHISTSLDSNRDANIDRRARGPSKKPKNSKRAHTRALSQGGNNDRKDGGEAVMDSQMLHERFPELSWHCEADAIALIYANHEEKDVRVYAVRLMNTIRDLIRCKLAGFNVHPDSLFCVQDVWELRSAEVIDAAVQQMGTRLGRVVQKKISMNKDLLSVCNDYNDEIFYMQLFCALAREMVDTQLSITTFYALNYLCRIKCFDPMNLYVGSRALFQAYFSMLFALSGAPILCPPKLKDGQKFNPGSYHEICQDAAKGTTSVIYLRLMTIVSQLWEIVLDKHVEDELCASRAAYAVIESHPAAHLLVLRNMLEKYYSMADSKSKKHQSKKALPFLTHIMQCMTSSQTHRRAIISNIGDDLIRTYLMFIQGVKIQLWNPKKVEKVKWYETQVSLITMIRCLCSSIASTFSGRYLSSRISQSGNHPSNPSGYTSLFDKLLPLQYKSTVMTNTETERPITRAEIFDWLTSYARDANEALQMMDKKGHAMIVEGAVSHDHKLKIKHSCMAALCQLATLGKCVDKKSVGSCVQKNGYFLSMTDEESTKAWDSGNEGVQLTLNQLSLLHPDQPVRLVLNEHTDKALALDTRNLMYRLTLGQVHDSELPSRMWYRNITHTEMEKPVCFNSPKKTGMYLLVLDAFKRKDDPGAGLASGYSIDGEAGVIHTWKETFRVEHPKAHILPALLLFFHPTQLLAQFLAEAISSESGKARLCVKAIIQVFTTDLKPLLNLLPQSPMIARMIGPERFAAWSRSQEFRDVGETNLDKLLFMALYQLGSRDRDMRFVTFQMLTCVARDWELISTQDQMALKRYSFAFESGITTTARSYAIKISKLLARSVAGFAQKLITLSFNALGKLRDPEWILTFLLPWAGFIDLKPPKNSSKTSSAFKYSMTTATSPNKERQTKNVIPKTNISVTTISCVSIGETKEDSRNNPMDTKLTVEESSDQLAMGDNKERLQPTLGSIPTSTAILNRKRRPRIMQQGQNKLLYDLLQNIKKDRLRERMVDFLVELGRNEDNVVTIVAFMLGKVYEVMRMQDDADYITQIKLRQQSTVIQGAIHAIYSRVSRIRIFMLELFFQCMREHLSRDSVSTRHNSTGTHANSQNIGQLQRSHIRFDLYEILNNEMKALDKSFVERILREQERLIAAMVVEFIGIDREVVRPWLPEMVVYAIIALAKKNQNAEVRDVMCNLLVRLIAAFETNQGSLRTQRATDELEQLVGSFEVKDDKDAKREITSHLLRVFRVECPICVPQIGRAAFKWGVLSKDISITRMAFTAYECLLEPLEETKTSGKQSLKGSMAFTPKSRSRSLLQPSSDLPDVQPENEFAEPELVGMDSRVAIHTLLVRLMQILQGCSDYSYFLPHRVTKMIWHAEAILTMIWAITRHLASIGKLHNHPSLLWTGIALLRCDQPSIYNVGLDILAHLKSYHYLTVKREIPQSFWTYSEGWNPRFTGVLLSLIPGMLNPLTEGKTMDLLYRLIRLPSNSLIGLDTSSKIRQVISIVMFLPWLHLSLRTDKIEGNPSQNDLGKRTSLTPTKVLSFLAKMVSTTEKDLADVFAEFARPEVKSSNKFENRGDLFLQKVCAGIADAYFPTYALPCAHYLAAVCKSECRHYHNTAFAAVNHMITADNAQTYILAFQPIIEIAQNAVVEGSNSTFESFGPESSSASAQIMRAVMEVLLDKKNLRGNEVAYRRFDVLPLRNMENTLSALRKVIKATPSF</sequence>
<feature type="compositionally biased region" description="Basic and acidic residues" evidence="1">
    <location>
        <begin position="1650"/>
        <end position="1659"/>
    </location>
</feature>